<dbReference type="InterPro" id="IPR006086">
    <property type="entry name" value="XPG-I_dom"/>
</dbReference>
<feature type="domain" description="XPG-I" evidence="2">
    <location>
        <begin position="970"/>
        <end position="1043"/>
    </location>
</feature>
<dbReference type="InterPro" id="IPR038279">
    <property type="entry name" value="Ndc10_dom2_sf"/>
</dbReference>
<dbReference type="SUPFAM" id="SSF88723">
    <property type="entry name" value="PIN domain-like"/>
    <property type="match status" value="1"/>
</dbReference>
<proteinExistence type="predicted"/>
<dbReference type="InterPro" id="IPR006084">
    <property type="entry name" value="XPG/Rad2"/>
</dbReference>
<keyword evidence="4" id="KW-1185">Reference proteome</keyword>
<gene>
    <name evidence="3" type="ORF">AAE3_LOCUS2853</name>
</gene>
<dbReference type="GO" id="GO:0017108">
    <property type="term" value="F:5'-flap endonuclease activity"/>
    <property type="evidence" value="ECO:0007669"/>
    <property type="project" value="TreeGrafter"/>
</dbReference>
<dbReference type="OrthoDB" id="3065555at2759"/>
<dbReference type="InterPro" id="IPR022210">
    <property type="entry name" value="TF_GCR1-like"/>
</dbReference>
<dbReference type="Proteomes" id="UP000467700">
    <property type="component" value="Unassembled WGS sequence"/>
</dbReference>
<accession>A0A8S0VXE6</accession>
<feature type="compositionally biased region" description="Pro residues" evidence="1">
    <location>
        <begin position="611"/>
        <end position="634"/>
    </location>
</feature>
<feature type="region of interest" description="Disordered" evidence="1">
    <location>
        <begin position="1"/>
        <end position="33"/>
    </location>
</feature>
<evidence type="ECO:0000313" key="4">
    <source>
        <dbReference type="Proteomes" id="UP000467700"/>
    </source>
</evidence>
<dbReference type="InterPro" id="IPR029060">
    <property type="entry name" value="PIN-like_dom_sf"/>
</dbReference>
<reference evidence="3 4" key="1">
    <citation type="submission" date="2020-01" db="EMBL/GenBank/DDBJ databases">
        <authorList>
            <person name="Gupta K D."/>
        </authorList>
    </citation>
    <scope>NUCLEOTIDE SEQUENCE [LARGE SCALE GENOMIC DNA]</scope>
</reference>
<dbReference type="PRINTS" id="PR00853">
    <property type="entry name" value="XPGRADSUPER"/>
</dbReference>
<feature type="compositionally biased region" description="Polar residues" evidence="1">
    <location>
        <begin position="1"/>
        <end position="24"/>
    </location>
</feature>
<organism evidence="3 4">
    <name type="scientific">Cyclocybe aegerita</name>
    <name type="common">Black poplar mushroom</name>
    <name type="synonym">Agrocybe aegerita</name>
    <dbReference type="NCBI Taxonomy" id="1973307"/>
    <lineage>
        <taxon>Eukaryota</taxon>
        <taxon>Fungi</taxon>
        <taxon>Dikarya</taxon>
        <taxon>Basidiomycota</taxon>
        <taxon>Agaricomycotina</taxon>
        <taxon>Agaricomycetes</taxon>
        <taxon>Agaricomycetidae</taxon>
        <taxon>Agaricales</taxon>
        <taxon>Agaricineae</taxon>
        <taxon>Bolbitiaceae</taxon>
        <taxon>Cyclocybe</taxon>
    </lineage>
</organism>
<dbReference type="SMART" id="SM00484">
    <property type="entry name" value="XPGI"/>
    <property type="match status" value="1"/>
</dbReference>
<dbReference type="Gene3D" id="3.40.50.1010">
    <property type="entry name" value="5'-nuclease"/>
    <property type="match status" value="1"/>
</dbReference>
<dbReference type="InterPro" id="IPR031872">
    <property type="entry name" value="NDC10_II"/>
</dbReference>
<feature type="region of interest" description="Disordered" evidence="1">
    <location>
        <begin position="588"/>
        <end position="635"/>
    </location>
</feature>
<comment type="caution">
    <text evidence="3">The sequence shown here is derived from an EMBL/GenBank/DDBJ whole genome shotgun (WGS) entry which is preliminary data.</text>
</comment>
<sequence length="1318" mass="147547">MAQPAVSSANPPTPQLNNSPSNVLPSPKSIPMHQQPDLQAIQHQAHQNRLALSEGMVKGKGTKDAYGRHVRDYEIFWMSFQDKAEKENPAHHDNHGQDIEGTSVGKEHIKQAISALQRYMREHQHLPEYGGCPDTRIPLRDQDWVKLYETASAAREPDRKKKAHILKATGTSADIYTCDELTWMSIWSFEAFGPSPHDTYLGIRDHTMLLFSTNIAFRGDSCRRLLWSDLFTRSLPMEIIGPEVELTALGFLADQAKTNTSGRVDEHALFWHRYPELCGFGALAFFFFSYFHILGKPPPEFAPDFRDPEHSEYGRRDWYGYFLFPGKAGPEGEQRPMTYTNHYERLKKMHEKNDISISKVTHGGRFYSADKAGIYGASGIDIKALGNWKTGDAYSEVYNRAMPVRAMLAASMFSAEKPDSYVLSHSLLDPPPNLLRNLFPWVEGAQQAYFQRVRELGHKAVDYSLKQLFILMPQLRTILIQDAAILFSRYPSLSIWNYPPFTELEAKHHLEALPEKMATSMHGIVEALEIKHAKDNKRVNNRLDYLIGLMTNQAAARSKYSSQDHPAYASNSNSSCLMSTTPSCASTPSTPVIMDKSLNNQPGALSLPEPLLSPAPPNSQIPLQSPPPPPPVPQLWPKDLLGLQSNFILSTNDHEHARQISEIYTLRTNYSSDRLRSHQFTWMKYSSGQISVEWLPIYTYKANASISEIWEEYTNGLDGHLSIQQLCNGWDARWRRNNSGLKTEAARCKQITSLIEMLVKWPNWNSSLALRFLRDKYPIPSLSPAHLHSMRAFITHLQNKTSGPQAVADILEAAATYCMLEKEVQLPVSDLAQGGAAMFQILLMLNLHLVLHSLNKVFNYSIVVIRNGNFWLMEGKASIEAAIEPLHHVSTLQELARLNGFNHKTRGKNALRIGVDVSILMDECLAAAKIRVSSSILKTVPWKLSTSSSASFSSIQLLWFLFLTAPQLIEAFGFYYHQAPGEAEAELGLLEQLGMLDVVITSDGDTFVFGARTILKKQLKLKDQYTHQQILILRVKMTSILALHRVMARYAVLPLITQPGIADAVYLADEIENADGFHLTWGGFLLTAVMSGGDYSTGVYGFGAATSLALAQCGFGDAMGRGVFSNGRRNTIYDNNQHKLLSPTIQAPLRSVSFTKRKGKAGMWARVSFCLSNFIALLGMDRDVDTKHLKPLKVWIPRGWFDPDISSFNLDKKLAAQGKKCHCLQVKSSNEGKVDMKQDPICSAPPPMEPGPSSCQAPGPSANLDIPAQPLACNLERTPSSEVEIVRHVIEIEDSPPPTRKRRYHVAFTDADIIDISD</sequence>
<evidence type="ECO:0000256" key="1">
    <source>
        <dbReference type="SAM" id="MobiDB-lite"/>
    </source>
</evidence>
<dbReference type="PANTHER" id="PTHR11081:SF75">
    <property type="entry name" value="ENDONUCLEASE, PUTATIVE (AFU_ORTHOLOGUE AFUA_3G13260)-RELATED"/>
    <property type="match status" value="1"/>
</dbReference>
<dbReference type="GO" id="GO:0006974">
    <property type="term" value="P:DNA damage response"/>
    <property type="evidence" value="ECO:0007669"/>
    <property type="project" value="UniProtKB-ARBA"/>
</dbReference>
<dbReference type="Pfam" id="PF12550">
    <property type="entry name" value="GCR1_C"/>
    <property type="match status" value="1"/>
</dbReference>
<dbReference type="EMBL" id="CACVBS010000030">
    <property type="protein sequence ID" value="CAA7260651.1"/>
    <property type="molecule type" value="Genomic_DNA"/>
</dbReference>
<dbReference type="Gene3D" id="1.10.443.20">
    <property type="entry name" value="Centromere DNA-binding protein complex CBF3 subunit, domain 2"/>
    <property type="match status" value="1"/>
</dbReference>
<protein>
    <recommendedName>
        <fullName evidence="2">XPG-I domain-containing protein</fullName>
    </recommendedName>
</protein>
<name>A0A8S0VXE6_CYCAE</name>
<evidence type="ECO:0000313" key="3">
    <source>
        <dbReference type="EMBL" id="CAA7260651.1"/>
    </source>
</evidence>
<dbReference type="Pfam" id="PF00867">
    <property type="entry name" value="XPG_I"/>
    <property type="match status" value="1"/>
</dbReference>
<dbReference type="GO" id="GO:0003677">
    <property type="term" value="F:DNA binding"/>
    <property type="evidence" value="ECO:0007669"/>
    <property type="project" value="InterPro"/>
</dbReference>
<dbReference type="PANTHER" id="PTHR11081">
    <property type="entry name" value="FLAP ENDONUCLEASE FAMILY MEMBER"/>
    <property type="match status" value="1"/>
</dbReference>
<evidence type="ECO:0000259" key="2">
    <source>
        <dbReference type="SMART" id="SM00484"/>
    </source>
</evidence>
<dbReference type="Pfam" id="PF16787">
    <property type="entry name" value="NDC10_II"/>
    <property type="match status" value="1"/>
</dbReference>